<feature type="transmembrane region" description="Helical" evidence="6">
    <location>
        <begin position="169"/>
        <end position="188"/>
    </location>
</feature>
<proteinExistence type="inferred from homology"/>
<evidence type="ECO:0000256" key="4">
    <source>
        <dbReference type="ARBA" id="ARBA00022989"/>
    </source>
</evidence>
<dbReference type="PANTHER" id="PTHR10057:SF0">
    <property type="entry name" value="TRANSLOCATOR PROTEIN"/>
    <property type="match status" value="1"/>
</dbReference>
<dbReference type="InterPro" id="IPR004307">
    <property type="entry name" value="TspO_MBR"/>
</dbReference>
<dbReference type="EMBL" id="JANFAV010000001">
    <property type="protein sequence ID" value="MCW6533732.1"/>
    <property type="molecule type" value="Genomic_DNA"/>
</dbReference>
<keyword evidence="8" id="KW-1185">Reference proteome</keyword>
<dbReference type="FunFam" id="1.20.1260.100:FF:000001">
    <property type="entry name" value="translocator protein 2"/>
    <property type="match status" value="1"/>
</dbReference>
<comment type="caution">
    <text evidence="7">The sequence shown here is derived from an EMBL/GenBank/DDBJ whole genome shotgun (WGS) entry which is preliminary data.</text>
</comment>
<comment type="similarity">
    <text evidence="2">Belongs to the TspO/BZRP family.</text>
</comment>
<evidence type="ECO:0000256" key="6">
    <source>
        <dbReference type="SAM" id="Phobius"/>
    </source>
</evidence>
<comment type="subcellular location">
    <subcellularLocation>
        <location evidence="1">Membrane</location>
        <topology evidence="1">Multi-pass membrane protein</topology>
    </subcellularLocation>
</comment>
<evidence type="ECO:0000313" key="8">
    <source>
        <dbReference type="Proteomes" id="UP001165565"/>
    </source>
</evidence>
<protein>
    <submittedName>
        <fullName evidence="7">Tryptophan-rich sensory protein</fullName>
    </submittedName>
</protein>
<dbReference type="InterPro" id="IPR038330">
    <property type="entry name" value="TspO/MBR-related_sf"/>
</dbReference>
<dbReference type="Gene3D" id="1.20.1260.100">
    <property type="entry name" value="TspO/MBR protein"/>
    <property type="match status" value="1"/>
</dbReference>
<evidence type="ECO:0000256" key="3">
    <source>
        <dbReference type="ARBA" id="ARBA00022692"/>
    </source>
</evidence>
<dbReference type="Pfam" id="PF03073">
    <property type="entry name" value="TspO_MBR"/>
    <property type="match status" value="1"/>
</dbReference>
<dbReference type="PANTHER" id="PTHR10057">
    <property type="entry name" value="PERIPHERAL-TYPE BENZODIAZEPINE RECEPTOR"/>
    <property type="match status" value="1"/>
</dbReference>
<dbReference type="Proteomes" id="UP001165565">
    <property type="component" value="Unassembled WGS sequence"/>
</dbReference>
<evidence type="ECO:0000313" key="7">
    <source>
        <dbReference type="EMBL" id="MCW6533732.1"/>
    </source>
</evidence>
<keyword evidence="4 6" id="KW-1133">Transmembrane helix</keyword>
<name>A0AA42CPF9_9SPHN</name>
<feature type="transmembrane region" description="Helical" evidence="6">
    <location>
        <begin position="114"/>
        <end position="133"/>
    </location>
</feature>
<dbReference type="CDD" id="cd15904">
    <property type="entry name" value="TSPO_MBR"/>
    <property type="match status" value="1"/>
</dbReference>
<dbReference type="AlphaFoldDB" id="A0AA42CPF9"/>
<dbReference type="GO" id="GO:0016020">
    <property type="term" value="C:membrane"/>
    <property type="evidence" value="ECO:0007669"/>
    <property type="project" value="UniProtKB-SubCell"/>
</dbReference>
<keyword evidence="5 6" id="KW-0472">Membrane</keyword>
<gene>
    <name evidence="7" type="ORF">NEE01_02925</name>
</gene>
<dbReference type="GO" id="GO:0033013">
    <property type="term" value="P:tetrapyrrole metabolic process"/>
    <property type="evidence" value="ECO:0007669"/>
    <property type="project" value="UniProtKB-ARBA"/>
</dbReference>
<feature type="transmembrane region" description="Helical" evidence="6">
    <location>
        <begin position="139"/>
        <end position="157"/>
    </location>
</feature>
<reference evidence="7" key="1">
    <citation type="submission" date="2022-06" db="EMBL/GenBank/DDBJ databases">
        <title>Sphingomonas sp. nov. isolated from rhizosphere soil of tomato.</title>
        <authorList>
            <person name="Dong H."/>
            <person name="Gao R."/>
        </authorList>
    </citation>
    <scope>NUCLEOTIDE SEQUENCE</scope>
    <source>
        <strain evidence="7">MMSM24</strain>
    </source>
</reference>
<evidence type="ECO:0000256" key="5">
    <source>
        <dbReference type="ARBA" id="ARBA00023136"/>
    </source>
</evidence>
<feature type="transmembrane region" description="Helical" evidence="6">
    <location>
        <begin position="81"/>
        <end position="102"/>
    </location>
</feature>
<sequence length="192" mass="21649">MQTALLVFNGAPQSANVSEGQSVRFHPMDRTEKSAEPAWLRAARASIPVIAASLLGQWATWLNLAPWYAGLLKPSFNPPDWIFAPVWTSLYVLMAYSVWRILKVPARRIERRIALTLFFAQLVLNASWPWLFFGLNSPLAGLANIVPQFVVIIATIDRFRRLDLVAARCLMPLAAWVAFASLLNFEIWRLNG</sequence>
<accession>A0AA42CPF9</accession>
<keyword evidence="3 6" id="KW-0812">Transmembrane</keyword>
<evidence type="ECO:0000256" key="1">
    <source>
        <dbReference type="ARBA" id="ARBA00004141"/>
    </source>
</evidence>
<feature type="transmembrane region" description="Helical" evidence="6">
    <location>
        <begin position="38"/>
        <end position="61"/>
    </location>
</feature>
<evidence type="ECO:0000256" key="2">
    <source>
        <dbReference type="ARBA" id="ARBA00007524"/>
    </source>
</evidence>
<organism evidence="7 8">
    <name type="scientific">Sphingomonas lycopersici</name>
    <dbReference type="NCBI Taxonomy" id="2951807"/>
    <lineage>
        <taxon>Bacteria</taxon>
        <taxon>Pseudomonadati</taxon>
        <taxon>Pseudomonadota</taxon>
        <taxon>Alphaproteobacteria</taxon>
        <taxon>Sphingomonadales</taxon>
        <taxon>Sphingomonadaceae</taxon>
        <taxon>Sphingomonas</taxon>
    </lineage>
</organism>